<proteinExistence type="predicted"/>
<protein>
    <submittedName>
        <fullName evidence="1">Uncharacterized protein</fullName>
    </submittedName>
</protein>
<dbReference type="Pfam" id="PF07065">
    <property type="entry name" value="D123"/>
    <property type="match status" value="1"/>
</dbReference>
<gene>
    <name evidence="1" type="ORF">Hokovirus_1_185</name>
</gene>
<evidence type="ECO:0000313" key="1">
    <source>
        <dbReference type="EMBL" id="ARF10306.1"/>
    </source>
</evidence>
<sequence length="281" mass="33497">MNFVFEPVNLDWVNMPDSCNSHNHCDLNDDKEYEKYNKKIIQTNKDKWINEFPDPEGSFAYIFDNNDIKNLLSLSQEYIITHETSIKSIIYFELLKKMPVIDKKYFIRTDTCSLKDGFFGNIAYDDNDKILLSLITSKRINYVLNMCIENNIDNLSLYYVPWRNDFDQKNEFRVFIYNNKVTCISQYIWFENLNVENNIQQYVQYILDFCENNISKFNKIMKNIIVDVIVIDNSENITVELIELGPFGKKYSVGSCLFHWINDNDKIKNNDDLIYVRYVTY</sequence>
<organism evidence="1">
    <name type="scientific">Hokovirus HKV1</name>
    <dbReference type="NCBI Taxonomy" id="1977638"/>
    <lineage>
        <taxon>Viruses</taxon>
        <taxon>Varidnaviria</taxon>
        <taxon>Bamfordvirae</taxon>
        <taxon>Nucleocytoviricota</taxon>
        <taxon>Megaviricetes</taxon>
        <taxon>Imitervirales</taxon>
        <taxon>Mimiviridae</taxon>
        <taxon>Klosneuvirinae</taxon>
        <taxon>Hokovirus</taxon>
    </lineage>
</organism>
<reference evidence="1" key="1">
    <citation type="journal article" date="2017" name="Science">
        <title>Giant viruses with an expanded complement of translation system components.</title>
        <authorList>
            <person name="Schulz F."/>
            <person name="Yutin N."/>
            <person name="Ivanova N.N."/>
            <person name="Ortega D.R."/>
            <person name="Lee T.K."/>
            <person name="Vierheilig J."/>
            <person name="Daims H."/>
            <person name="Horn M."/>
            <person name="Wagner M."/>
            <person name="Jensen G.J."/>
            <person name="Kyrpides N.C."/>
            <person name="Koonin E.V."/>
            <person name="Woyke T."/>
        </authorList>
    </citation>
    <scope>NUCLEOTIDE SEQUENCE</scope>
    <source>
        <strain evidence="1">HKV1</strain>
    </source>
</reference>
<dbReference type="EMBL" id="KY684103">
    <property type="protein sequence ID" value="ARF10306.1"/>
    <property type="molecule type" value="Genomic_DNA"/>
</dbReference>
<accession>A0A1V0SF14</accession>
<name>A0A1V0SF14_9VIRU</name>
<dbReference type="InterPro" id="IPR009772">
    <property type="entry name" value="CDC123"/>
</dbReference>